<protein>
    <recommendedName>
        <fullName evidence="5">Apple domain-containing protein</fullName>
    </recommendedName>
</protein>
<feature type="signal peptide" evidence="2">
    <location>
        <begin position="1"/>
        <end position="20"/>
    </location>
</feature>
<reference evidence="3 4" key="1">
    <citation type="journal article" date="2024" name="Commun. Biol.">
        <title>Comparative genomic analysis of thermophilic fungi reveals convergent evolutionary adaptations and gene losses.</title>
        <authorList>
            <person name="Steindorff A.S."/>
            <person name="Aguilar-Pontes M.V."/>
            <person name="Robinson A.J."/>
            <person name="Andreopoulos B."/>
            <person name="LaButti K."/>
            <person name="Kuo A."/>
            <person name="Mondo S."/>
            <person name="Riley R."/>
            <person name="Otillar R."/>
            <person name="Haridas S."/>
            <person name="Lipzen A."/>
            <person name="Grimwood J."/>
            <person name="Schmutz J."/>
            <person name="Clum A."/>
            <person name="Reid I.D."/>
            <person name="Moisan M.C."/>
            <person name="Butler G."/>
            <person name="Nguyen T.T.M."/>
            <person name="Dewar K."/>
            <person name="Conant G."/>
            <person name="Drula E."/>
            <person name="Henrissat B."/>
            <person name="Hansel C."/>
            <person name="Singer S."/>
            <person name="Hutchinson M.I."/>
            <person name="de Vries R.P."/>
            <person name="Natvig D.O."/>
            <person name="Powell A.J."/>
            <person name="Tsang A."/>
            <person name="Grigoriev I.V."/>
        </authorList>
    </citation>
    <scope>NUCLEOTIDE SEQUENCE [LARGE SCALE GENOMIC DNA]</scope>
    <source>
        <strain evidence="3 4">CBS 494.80</strain>
    </source>
</reference>
<keyword evidence="2" id="KW-0732">Signal</keyword>
<evidence type="ECO:0000256" key="1">
    <source>
        <dbReference type="SAM" id="MobiDB-lite"/>
    </source>
</evidence>
<evidence type="ECO:0000313" key="3">
    <source>
        <dbReference type="EMBL" id="KAL2070940.1"/>
    </source>
</evidence>
<gene>
    <name evidence="3" type="ORF">VTL71DRAFT_13966</name>
</gene>
<feature type="compositionally biased region" description="Basic and acidic residues" evidence="1">
    <location>
        <begin position="433"/>
        <end position="443"/>
    </location>
</feature>
<feature type="chain" id="PRO_5046697435" description="Apple domain-containing protein" evidence="2">
    <location>
        <begin position="21"/>
        <end position="617"/>
    </location>
</feature>
<dbReference type="EMBL" id="JAZHXI010000006">
    <property type="protein sequence ID" value="KAL2070940.1"/>
    <property type="molecule type" value="Genomic_DNA"/>
</dbReference>
<keyword evidence="4" id="KW-1185">Reference proteome</keyword>
<comment type="caution">
    <text evidence="3">The sequence shown here is derived from an EMBL/GenBank/DDBJ whole genome shotgun (WGS) entry which is preliminary data.</text>
</comment>
<name>A0ABR4CLV4_9HELO</name>
<organism evidence="3 4">
    <name type="scientific">Oculimacula yallundae</name>
    <dbReference type="NCBI Taxonomy" id="86028"/>
    <lineage>
        <taxon>Eukaryota</taxon>
        <taxon>Fungi</taxon>
        <taxon>Dikarya</taxon>
        <taxon>Ascomycota</taxon>
        <taxon>Pezizomycotina</taxon>
        <taxon>Leotiomycetes</taxon>
        <taxon>Helotiales</taxon>
        <taxon>Ploettnerulaceae</taxon>
        <taxon>Oculimacula</taxon>
    </lineage>
</organism>
<feature type="region of interest" description="Disordered" evidence="1">
    <location>
        <begin position="430"/>
        <end position="467"/>
    </location>
</feature>
<dbReference type="Proteomes" id="UP001595075">
    <property type="component" value="Unassembled WGS sequence"/>
</dbReference>
<evidence type="ECO:0008006" key="5">
    <source>
        <dbReference type="Google" id="ProtNLM"/>
    </source>
</evidence>
<evidence type="ECO:0000313" key="4">
    <source>
        <dbReference type="Proteomes" id="UP001595075"/>
    </source>
</evidence>
<sequence>MISPYASTITALLFIRLTSASLLPENRIVFKDVDVHVDAVKDGKVPSSRREKRQDLVGLPSWTSPDCKIPPFFFRRSSFRFCYETGQVRDMASLMVHPPPSKTLDYSSLCSEVLRPTRTISTISTRTGDSVIIITSTATFSTSTTSTDNSHSTTTALCPLPTPSSSLRCAIPALGFSKNILYYRTHLSDIACHELCLKDKACKSFQIVQQNNEDLKYTRCNVYKTQVDGNVSEGSVGEEAMFWDRGCAGVSAPGCAREPQNKKRDEQRECCRLERLPSINPASDFEFNQQESPDEDSALSSLEEIIRVERDEVPESVEVVLPIEVDSGIRVERREDSIDNAKVAVSLDYEDVIRLERNEVADAEEDVESTEDSECIRIEKRTLLLRRSQNRNEIEVETKEEKETSAEAARNGYILLPHSEDDGYRPALLQDSEVIRPKSRDPASRTTSEPQKRYQPAKPKRTPESYSALPYNIPVTEQEEKEEDRIFESASTPENEVIRVEKQKRSVKTASDPLITPAPEFPVQVLIPDFGAGNEKEHGIRVEKRETWTTPDFLRTFFPLFITLACSCLITSAAPVVTSSVTDVVQMWNYTTTTSTKSEVYSFTEHPSWSTVYRTVA</sequence>
<accession>A0ABR4CLV4</accession>
<evidence type="ECO:0000256" key="2">
    <source>
        <dbReference type="SAM" id="SignalP"/>
    </source>
</evidence>
<proteinExistence type="predicted"/>